<dbReference type="Gene3D" id="1.20.5.1930">
    <property type="match status" value="1"/>
</dbReference>
<dbReference type="InterPro" id="IPR050482">
    <property type="entry name" value="Sensor_HK_TwoCompSys"/>
</dbReference>
<evidence type="ECO:0000313" key="7">
    <source>
        <dbReference type="Proteomes" id="UP000315133"/>
    </source>
</evidence>
<name>A0A543KL41_9MICO</name>
<proteinExistence type="predicted"/>
<accession>A0A543KL41</accession>
<evidence type="ECO:0000313" key="6">
    <source>
        <dbReference type="EMBL" id="TQM95798.1"/>
    </source>
</evidence>
<dbReference type="SMART" id="SM00387">
    <property type="entry name" value="HATPase_c"/>
    <property type="match status" value="1"/>
</dbReference>
<keyword evidence="2 6" id="KW-0418">Kinase</keyword>
<reference evidence="6 7" key="1">
    <citation type="submission" date="2019-06" db="EMBL/GenBank/DDBJ databases">
        <title>Sequencing the genomes of 1000 actinobacteria strains.</title>
        <authorList>
            <person name="Klenk H.-P."/>
        </authorList>
    </citation>
    <scope>NUCLEOTIDE SEQUENCE [LARGE SCALE GENOMIC DNA]</scope>
    <source>
        <strain evidence="6 7">DSM 12362</strain>
    </source>
</reference>
<keyword evidence="4" id="KW-0812">Transmembrane</keyword>
<dbReference type="Gene3D" id="3.30.565.10">
    <property type="entry name" value="Histidine kinase-like ATPase, C-terminal domain"/>
    <property type="match status" value="1"/>
</dbReference>
<gene>
    <name evidence="6" type="ORF">FB476_0648</name>
</gene>
<dbReference type="RefSeq" id="WP_141817504.1">
    <property type="nucleotide sequence ID" value="NZ_BAAAIL010000003.1"/>
</dbReference>
<dbReference type="InterPro" id="IPR036890">
    <property type="entry name" value="HATPase_C_sf"/>
</dbReference>
<feature type="transmembrane region" description="Helical" evidence="4">
    <location>
        <begin position="46"/>
        <end position="64"/>
    </location>
</feature>
<evidence type="ECO:0000256" key="4">
    <source>
        <dbReference type="SAM" id="Phobius"/>
    </source>
</evidence>
<evidence type="ECO:0000256" key="2">
    <source>
        <dbReference type="ARBA" id="ARBA00022777"/>
    </source>
</evidence>
<dbReference type="SUPFAM" id="SSF55874">
    <property type="entry name" value="ATPase domain of HSP90 chaperone/DNA topoisomerase II/histidine kinase"/>
    <property type="match status" value="1"/>
</dbReference>
<dbReference type="CDD" id="cd16917">
    <property type="entry name" value="HATPase_UhpB-NarQ-NarX-like"/>
    <property type="match status" value="1"/>
</dbReference>
<keyword evidence="1" id="KW-0808">Transferase</keyword>
<dbReference type="GO" id="GO:0000155">
    <property type="term" value="F:phosphorelay sensor kinase activity"/>
    <property type="evidence" value="ECO:0007669"/>
    <property type="project" value="InterPro"/>
</dbReference>
<feature type="transmembrane region" description="Helical" evidence="4">
    <location>
        <begin position="100"/>
        <end position="133"/>
    </location>
</feature>
<sequence length="393" mass="42618">MASERQRTPVPQVLRDPSYLKVCRSLFALRLLACSLTAALSPSESTGAAFLMLLTAIISGWAMLDDRFVRAYFRHPAIPGLDLLVIVLHLALDWPADLALLVLAVSAIILGLTLTPWLALPGLIMVLGAVVVLSSRSTDPWSTGGVLGVTAALVGSTGLGWTIRHAFVELQRSRDMIMAERVRLTAEAERARLAREMHDSLGKTVNGISLAASALQTAASKQPEQVVPIAREIENASRVAADESRTLLRALRRHQVDRPLAEQIGELARTYATSERQVRTTVDGIADLPPECAAEVVSIVAEALENVERHAEATSVDVWLRTEDDGLVLTVRDDGRGFDPRHAAAKERQGHFGLRGMRERAERLGGTVSITSTRGTGTTVEARWPTVDREVAT</sequence>
<protein>
    <submittedName>
        <fullName evidence="6">Signal transduction histidine kinase</fullName>
    </submittedName>
</protein>
<dbReference type="Pfam" id="PF07730">
    <property type="entry name" value="HisKA_3"/>
    <property type="match status" value="1"/>
</dbReference>
<feature type="domain" description="Histidine kinase/HSP90-like ATPase" evidence="5">
    <location>
        <begin position="291"/>
        <end position="388"/>
    </location>
</feature>
<dbReference type="EMBL" id="VFPU01000001">
    <property type="protein sequence ID" value="TQM95798.1"/>
    <property type="molecule type" value="Genomic_DNA"/>
</dbReference>
<organism evidence="6 7">
    <name type="scientific">Ornithinimicrobium humiphilum</name>
    <dbReference type="NCBI Taxonomy" id="125288"/>
    <lineage>
        <taxon>Bacteria</taxon>
        <taxon>Bacillati</taxon>
        <taxon>Actinomycetota</taxon>
        <taxon>Actinomycetes</taxon>
        <taxon>Micrococcales</taxon>
        <taxon>Ornithinimicrobiaceae</taxon>
        <taxon>Ornithinimicrobium</taxon>
    </lineage>
</organism>
<dbReference type="Proteomes" id="UP000315133">
    <property type="component" value="Unassembled WGS sequence"/>
</dbReference>
<feature type="transmembrane region" description="Helical" evidence="4">
    <location>
        <begin position="145"/>
        <end position="163"/>
    </location>
</feature>
<dbReference type="InterPro" id="IPR003594">
    <property type="entry name" value="HATPase_dom"/>
</dbReference>
<dbReference type="GO" id="GO:0016020">
    <property type="term" value="C:membrane"/>
    <property type="evidence" value="ECO:0007669"/>
    <property type="project" value="InterPro"/>
</dbReference>
<dbReference type="PANTHER" id="PTHR24421">
    <property type="entry name" value="NITRATE/NITRITE SENSOR PROTEIN NARX-RELATED"/>
    <property type="match status" value="1"/>
</dbReference>
<dbReference type="Pfam" id="PF02518">
    <property type="entry name" value="HATPase_c"/>
    <property type="match status" value="1"/>
</dbReference>
<keyword evidence="7" id="KW-1185">Reference proteome</keyword>
<keyword evidence="3" id="KW-0902">Two-component regulatory system</keyword>
<keyword evidence="4" id="KW-0472">Membrane</keyword>
<evidence type="ECO:0000256" key="1">
    <source>
        <dbReference type="ARBA" id="ARBA00022679"/>
    </source>
</evidence>
<evidence type="ECO:0000256" key="3">
    <source>
        <dbReference type="ARBA" id="ARBA00023012"/>
    </source>
</evidence>
<dbReference type="InterPro" id="IPR011712">
    <property type="entry name" value="Sig_transdc_His_kin_sub3_dim/P"/>
</dbReference>
<keyword evidence="4" id="KW-1133">Transmembrane helix</keyword>
<dbReference type="GO" id="GO:0046983">
    <property type="term" value="F:protein dimerization activity"/>
    <property type="evidence" value="ECO:0007669"/>
    <property type="project" value="InterPro"/>
</dbReference>
<dbReference type="AlphaFoldDB" id="A0A543KL41"/>
<dbReference type="OrthoDB" id="144293at2"/>
<comment type="caution">
    <text evidence="6">The sequence shown here is derived from an EMBL/GenBank/DDBJ whole genome shotgun (WGS) entry which is preliminary data.</text>
</comment>
<evidence type="ECO:0000259" key="5">
    <source>
        <dbReference type="SMART" id="SM00387"/>
    </source>
</evidence>